<feature type="region of interest" description="Disordered" evidence="1">
    <location>
        <begin position="12"/>
        <end position="106"/>
    </location>
</feature>
<keyword evidence="3" id="KW-1185">Reference proteome</keyword>
<dbReference type="Proteomes" id="UP000218323">
    <property type="component" value="Unassembled WGS sequence"/>
</dbReference>
<accession>A0A2A4ICF1</accession>
<dbReference type="Pfam" id="PF10691">
    <property type="entry name" value="DUF2497"/>
    <property type="match status" value="1"/>
</dbReference>
<name>A0A2A4ICF1_9SPHN</name>
<organism evidence="2 3">
    <name type="scientific">Sphingomonas adhaesiva</name>
    <dbReference type="NCBI Taxonomy" id="28212"/>
    <lineage>
        <taxon>Bacteria</taxon>
        <taxon>Pseudomonadati</taxon>
        <taxon>Pseudomonadota</taxon>
        <taxon>Alphaproteobacteria</taxon>
        <taxon>Sphingomonadales</taxon>
        <taxon>Sphingomonadaceae</taxon>
        <taxon>Sphingomonas</taxon>
    </lineage>
</organism>
<evidence type="ECO:0000313" key="2">
    <source>
        <dbReference type="EMBL" id="PCG16209.1"/>
    </source>
</evidence>
<sequence length="185" mass="19282">MEDILASIKRVIKEGEAQAPARRSAPRPLGGHDRDAVLELNDPLSRAQQLASQVGEASSYAPTAAPPQVAPERLAPEPPASAPAPAAAPTMLEREPEPAAPSPPSAAAAIDAAAVSARTVEATRGALGALSRLVVKPEGDSDGTLEGLVRDMLRPMLSEWLDQNLPRLVEQMVAREIAKITNGQG</sequence>
<comment type="caution">
    <text evidence="2">The sequence shown here is derived from an EMBL/GenBank/DDBJ whole genome shotgun (WGS) entry which is preliminary data.</text>
</comment>
<evidence type="ECO:0008006" key="4">
    <source>
        <dbReference type="Google" id="ProtNLM"/>
    </source>
</evidence>
<dbReference type="InterPro" id="IPR019632">
    <property type="entry name" value="DUF2497"/>
</dbReference>
<gene>
    <name evidence="2" type="ORF">COA07_01740</name>
</gene>
<dbReference type="AlphaFoldDB" id="A0A2A4ICF1"/>
<proteinExistence type="predicted"/>
<evidence type="ECO:0000256" key="1">
    <source>
        <dbReference type="SAM" id="MobiDB-lite"/>
    </source>
</evidence>
<reference evidence="2 3" key="1">
    <citation type="submission" date="2017-09" db="EMBL/GenBank/DDBJ databases">
        <title>Sphingomonas adhaesiva DSM 7418, whole genome shotgun sequence.</title>
        <authorList>
            <person name="Feng G."/>
            <person name="Zhu H."/>
        </authorList>
    </citation>
    <scope>NUCLEOTIDE SEQUENCE [LARGE SCALE GENOMIC DNA]</scope>
    <source>
        <strain evidence="2 3">DSM 7418</strain>
    </source>
</reference>
<feature type="compositionally biased region" description="Polar residues" evidence="1">
    <location>
        <begin position="46"/>
        <end position="56"/>
    </location>
</feature>
<evidence type="ECO:0000313" key="3">
    <source>
        <dbReference type="Proteomes" id="UP000218323"/>
    </source>
</evidence>
<dbReference type="EMBL" id="NWVC01000001">
    <property type="protein sequence ID" value="PCG16209.1"/>
    <property type="molecule type" value="Genomic_DNA"/>
</dbReference>
<feature type="compositionally biased region" description="Low complexity" evidence="1">
    <location>
        <begin position="19"/>
        <end position="28"/>
    </location>
</feature>
<protein>
    <recommendedName>
        <fullName evidence="4">DUF2497 domain-containing protein</fullName>
    </recommendedName>
</protein>